<feature type="compositionally biased region" description="Basic residues" evidence="1">
    <location>
        <begin position="71"/>
        <end position="80"/>
    </location>
</feature>
<reference evidence="3 4" key="1">
    <citation type="journal article" date="2016" name="Sci. Rep.">
        <title>The Dendrobium catenatum Lindl. genome sequence provides insights into polysaccharide synthase, floral development and adaptive evolution.</title>
        <authorList>
            <person name="Zhang G.Q."/>
            <person name="Xu Q."/>
            <person name="Bian C."/>
            <person name="Tsai W.C."/>
            <person name="Yeh C.M."/>
            <person name="Liu K.W."/>
            <person name="Yoshida K."/>
            <person name="Zhang L.S."/>
            <person name="Chang S.B."/>
            <person name="Chen F."/>
            <person name="Shi Y."/>
            <person name="Su Y.Y."/>
            <person name="Zhang Y.Q."/>
            <person name="Chen L.J."/>
            <person name="Yin Y."/>
            <person name="Lin M."/>
            <person name="Huang H."/>
            <person name="Deng H."/>
            <person name="Wang Z.W."/>
            <person name="Zhu S.L."/>
            <person name="Zhao X."/>
            <person name="Deng C."/>
            <person name="Niu S.C."/>
            <person name="Huang J."/>
            <person name="Wang M."/>
            <person name="Liu G.H."/>
            <person name="Yang H.J."/>
            <person name="Xiao X.J."/>
            <person name="Hsiao Y.Y."/>
            <person name="Wu W.L."/>
            <person name="Chen Y.Y."/>
            <person name="Mitsuda N."/>
            <person name="Ohme-Takagi M."/>
            <person name="Luo Y.B."/>
            <person name="Van de Peer Y."/>
            <person name="Liu Z.J."/>
        </authorList>
    </citation>
    <scope>NUCLEOTIDE SEQUENCE [LARGE SCALE GENOMIC DNA]</scope>
    <source>
        <tissue evidence="3">The whole plant</tissue>
    </source>
</reference>
<evidence type="ECO:0000259" key="2">
    <source>
        <dbReference type="Pfam" id="PF03732"/>
    </source>
</evidence>
<dbReference type="Pfam" id="PF03732">
    <property type="entry name" value="Retrotrans_gag"/>
    <property type="match status" value="1"/>
</dbReference>
<keyword evidence="4" id="KW-1185">Reference proteome</keyword>
<name>A0A2I0X1A7_9ASPA</name>
<proteinExistence type="predicted"/>
<dbReference type="PANTHER" id="PTHR35046">
    <property type="entry name" value="ZINC KNUCKLE (CCHC-TYPE) FAMILY PROTEIN"/>
    <property type="match status" value="1"/>
</dbReference>
<reference evidence="3 4" key="2">
    <citation type="journal article" date="2017" name="Nature">
        <title>The Apostasia genome and the evolution of orchids.</title>
        <authorList>
            <person name="Zhang G.Q."/>
            <person name="Liu K.W."/>
            <person name="Li Z."/>
            <person name="Lohaus R."/>
            <person name="Hsiao Y.Y."/>
            <person name="Niu S.C."/>
            <person name="Wang J.Y."/>
            <person name="Lin Y.C."/>
            <person name="Xu Q."/>
            <person name="Chen L.J."/>
            <person name="Yoshida K."/>
            <person name="Fujiwara S."/>
            <person name="Wang Z.W."/>
            <person name="Zhang Y.Q."/>
            <person name="Mitsuda N."/>
            <person name="Wang M."/>
            <person name="Liu G.H."/>
            <person name="Pecoraro L."/>
            <person name="Huang H.X."/>
            <person name="Xiao X.J."/>
            <person name="Lin M."/>
            <person name="Wu X.Y."/>
            <person name="Wu W.L."/>
            <person name="Chen Y.Y."/>
            <person name="Chang S.B."/>
            <person name="Sakamoto S."/>
            <person name="Ohme-Takagi M."/>
            <person name="Yagi M."/>
            <person name="Zeng S.J."/>
            <person name="Shen C.Y."/>
            <person name="Yeh C.M."/>
            <person name="Luo Y.B."/>
            <person name="Tsai W.C."/>
            <person name="Van de Peer Y."/>
            <person name="Liu Z.J."/>
        </authorList>
    </citation>
    <scope>NUCLEOTIDE SEQUENCE [LARGE SCALE GENOMIC DNA]</scope>
    <source>
        <tissue evidence="3">The whole plant</tissue>
    </source>
</reference>
<dbReference type="EMBL" id="KZ502226">
    <property type="protein sequence ID" value="PKU81696.1"/>
    <property type="molecule type" value="Genomic_DNA"/>
</dbReference>
<sequence length="305" mass="35840">MTDRGKEPVREEARTIDGIRASQEKINRRIDELAVDVQRLTVAFRQGFNPNMARDPPPFHREELLANRLPPRGRHTHGHQGRYVPTNHVDPANSEDETPPRCSGDNPRDSSEEESEDRWIANGRRHRRMEHFPHFPGEFKVKLGIPFFDGHLHIEDYLDWEKAVENFFDYMEITPDKQVKYVACRLKSGASAWWEQVLQSRRKEGRSRIHTWGRMKHLLRAQFLPTDFEQILYMRYQHYMQGARTVSEYTKELNRLSARNDLHELGTQMVARYIGGLKDSIQDKLELNSVWTMPQAVNLAMKVKI</sequence>
<dbReference type="InterPro" id="IPR005162">
    <property type="entry name" value="Retrotrans_gag_dom"/>
</dbReference>
<protein>
    <recommendedName>
        <fullName evidence="2">Retrotransposon gag domain-containing protein</fullName>
    </recommendedName>
</protein>
<evidence type="ECO:0000313" key="4">
    <source>
        <dbReference type="Proteomes" id="UP000233837"/>
    </source>
</evidence>
<organism evidence="3 4">
    <name type="scientific">Dendrobium catenatum</name>
    <dbReference type="NCBI Taxonomy" id="906689"/>
    <lineage>
        <taxon>Eukaryota</taxon>
        <taxon>Viridiplantae</taxon>
        <taxon>Streptophyta</taxon>
        <taxon>Embryophyta</taxon>
        <taxon>Tracheophyta</taxon>
        <taxon>Spermatophyta</taxon>
        <taxon>Magnoliopsida</taxon>
        <taxon>Liliopsida</taxon>
        <taxon>Asparagales</taxon>
        <taxon>Orchidaceae</taxon>
        <taxon>Epidendroideae</taxon>
        <taxon>Malaxideae</taxon>
        <taxon>Dendrobiinae</taxon>
        <taxon>Dendrobium</taxon>
    </lineage>
</organism>
<evidence type="ECO:0000256" key="1">
    <source>
        <dbReference type="SAM" id="MobiDB-lite"/>
    </source>
</evidence>
<gene>
    <name evidence="3" type="ORF">MA16_Dca026429</name>
</gene>
<dbReference type="PANTHER" id="PTHR35046:SF9">
    <property type="entry name" value="RNA-DIRECTED DNA POLYMERASE"/>
    <property type="match status" value="1"/>
</dbReference>
<feature type="domain" description="Retrotransposon gag" evidence="2">
    <location>
        <begin position="180"/>
        <end position="278"/>
    </location>
</feature>
<dbReference type="Proteomes" id="UP000233837">
    <property type="component" value="Unassembled WGS sequence"/>
</dbReference>
<feature type="region of interest" description="Disordered" evidence="1">
    <location>
        <begin position="70"/>
        <end position="118"/>
    </location>
</feature>
<evidence type="ECO:0000313" key="3">
    <source>
        <dbReference type="EMBL" id="PKU81696.1"/>
    </source>
</evidence>
<dbReference type="AlphaFoldDB" id="A0A2I0X1A7"/>
<accession>A0A2I0X1A7</accession>